<comment type="caution">
    <text evidence="1">The sequence shown here is derived from an EMBL/GenBank/DDBJ whole genome shotgun (WGS) entry which is preliminary data.</text>
</comment>
<gene>
    <name evidence="1" type="ORF">GCM10010446_45970</name>
</gene>
<keyword evidence="2" id="KW-1185">Reference proteome</keyword>
<dbReference type="Proteomes" id="UP001500403">
    <property type="component" value="Unassembled WGS sequence"/>
</dbReference>
<evidence type="ECO:0000313" key="1">
    <source>
        <dbReference type="EMBL" id="GAA2955709.1"/>
    </source>
</evidence>
<proteinExistence type="predicted"/>
<organism evidence="1 2">
    <name type="scientific">Streptomyces enissocaesilis</name>
    <dbReference type="NCBI Taxonomy" id="332589"/>
    <lineage>
        <taxon>Bacteria</taxon>
        <taxon>Bacillati</taxon>
        <taxon>Actinomycetota</taxon>
        <taxon>Actinomycetes</taxon>
        <taxon>Kitasatosporales</taxon>
        <taxon>Streptomycetaceae</taxon>
        <taxon>Streptomyces</taxon>
        <taxon>Streptomyces rochei group</taxon>
    </lineage>
</organism>
<dbReference type="EMBL" id="BAAAUD010000047">
    <property type="protein sequence ID" value="GAA2955709.1"/>
    <property type="molecule type" value="Genomic_DNA"/>
</dbReference>
<accession>A0ABP6JYQ2</accession>
<protein>
    <submittedName>
        <fullName evidence="1">Uncharacterized protein</fullName>
    </submittedName>
</protein>
<sequence length="73" mass="7876">MVSKGMEEGDYVIDTRTGRVGCVRGNEGPRLRLRPVVGGREWDCPPGDARPATLAETMHAKVAAANALSRRGR</sequence>
<evidence type="ECO:0000313" key="2">
    <source>
        <dbReference type="Proteomes" id="UP001500403"/>
    </source>
</evidence>
<name>A0ABP6JYQ2_9ACTN</name>
<reference evidence="2" key="1">
    <citation type="journal article" date="2019" name="Int. J. Syst. Evol. Microbiol.">
        <title>The Global Catalogue of Microorganisms (GCM) 10K type strain sequencing project: providing services to taxonomists for standard genome sequencing and annotation.</title>
        <authorList>
            <consortium name="The Broad Institute Genomics Platform"/>
            <consortium name="The Broad Institute Genome Sequencing Center for Infectious Disease"/>
            <person name="Wu L."/>
            <person name="Ma J."/>
        </authorList>
    </citation>
    <scope>NUCLEOTIDE SEQUENCE [LARGE SCALE GENOMIC DNA]</scope>
    <source>
        <strain evidence="2">JCM 9088</strain>
    </source>
</reference>